<dbReference type="Proteomes" id="UP000681967">
    <property type="component" value="Unassembled WGS sequence"/>
</dbReference>
<sequence>MLPKYITILNKIIPLVNDWKRPTIQAVNYLLQIIDHGADRFPKTAKFVSGNLKLIDHVLALINEPLFYDNLQKKSSIKTNFMNTALEFLVNMISEPEILAHMKQASSAPIFLRLTSCKHKSLALHANNLLAYTIREEDIKAMPNSGLLLKKNIKILKTTINKKSDDHSNTEQLLETLRGN</sequence>
<evidence type="ECO:0000313" key="2">
    <source>
        <dbReference type="Proteomes" id="UP000681967"/>
    </source>
</evidence>
<organism evidence="1 2">
    <name type="scientific">Rotaria magnacalcarata</name>
    <dbReference type="NCBI Taxonomy" id="392030"/>
    <lineage>
        <taxon>Eukaryota</taxon>
        <taxon>Metazoa</taxon>
        <taxon>Spiralia</taxon>
        <taxon>Gnathifera</taxon>
        <taxon>Rotifera</taxon>
        <taxon>Eurotatoria</taxon>
        <taxon>Bdelloidea</taxon>
        <taxon>Philodinida</taxon>
        <taxon>Philodinidae</taxon>
        <taxon>Rotaria</taxon>
    </lineage>
</organism>
<evidence type="ECO:0000313" key="1">
    <source>
        <dbReference type="EMBL" id="CAF5101264.1"/>
    </source>
</evidence>
<gene>
    <name evidence="1" type="ORF">BYL167_LOCUS64393</name>
</gene>
<accession>A0A8S3F3E7</accession>
<reference evidence="1" key="1">
    <citation type="submission" date="2021-02" db="EMBL/GenBank/DDBJ databases">
        <authorList>
            <person name="Nowell W R."/>
        </authorList>
    </citation>
    <scope>NUCLEOTIDE SEQUENCE</scope>
</reference>
<name>A0A8S3F3E7_9BILA</name>
<dbReference type="EMBL" id="CAJOBH010238750">
    <property type="protein sequence ID" value="CAF5101264.1"/>
    <property type="molecule type" value="Genomic_DNA"/>
</dbReference>
<comment type="caution">
    <text evidence="1">The sequence shown here is derived from an EMBL/GenBank/DDBJ whole genome shotgun (WGS) entry which is preliminary data.</text>
</comment>
<dbReference type="AlphaFoldDB" id="A0A8S3F3E7"/>
<proteinExistence type="predicted"/>
<protein>
    <submittedName>
        <fullName evidence="1">Uncharacterized protein</fullName>
    </submittedName>
</protein>